<feature type="domain" description="DYW" evidence="3">
    <location>
        <begin position="488"/>
        <end position="580"/>
    </location>
</feature>
<sequence length="580" mass="63300">MAHLESLLQRCSKLSHIKQLHAHLLVTGLFPISASFRSRLIELCAVASFGDLHYALAMFRSTPRSAAATNDWNAAIRGLAAGPEPAAALLLFAHEMLPLAPPRPDALTLSFAIRAAARLSALPPTRQLHSLLLRLGLAADVRLATTLLDAYAKATDLPSAHQVFSEMTLRDVATWNALISGLALSDRPPDALALFRRLSSSPDPSDPAPNDGTIVAALSACAQLGSLRDGAAVHDYARARGLDADVRVRNALLDMYAKCGAVDRAAAIFRATPEKSLVSYNAIIMGLALHGRGAEALHLFDEMLRSTDLEPDAVTYLAVLCGCTHAGLVDEGLRVFRSMRVRPTMKHYGSVVDLLGRAGRLTEAYGVVESMPFEPDVVLWQTLLGACRTHGEVDLAERVSQKLFEMGSNGCGNYVLLSNVYAANRRWSDVGRVREAMKSHDVKKIPGISTTEIEGVVHTFYNGDKEHERWREIYRALDEIGARIKALGYVPDTSNVLHDIGDEDKENALCQHSEKLALAFGLISTPVGAPIQVMKNLRICGDCHTVAKLISRAYDRVIIVRDLARFHRFEGGDCSCRDYW</sequence>
<dbReference type="GO" id="GO:0003723">
    <property type="term" value="F:RNA binding"/>
    <property type="evidence" value="ECO:0007669"/>
    <property type="project" value="InterPro"/>
</dbReference>
<proteinExistence type="predicted"/>
<evidence type="ECO:0000256" key="2">
    <source>
        <dbReference type="PROSITE-ProRule" id="PRU00708"/>
    </source>
</evidence>
<dbReference type="OrthoDB" id="185373at2759"/>
<evidence type="ECO:0000259" key="3">
    <source>
        <dbReference type="Pfam" id="PF14432"/>
    </source>
</evidence>
<evidence type="ECO:0000313" key="4">
    <source>
        <dbReference type="Proteomes" id="UP000228380"/>
    </source>
</evidence>
<dbReference type="InterPro" id="IPR046848">
    <property type="entry name" value="E_motif"/>
</dbReference>
<feature type="repeat" description="PPR" evidence="2">
    <location>
        <begin position="312"/>
        <end position="342"/>
    </location>
</feature>
<reference evidence="5 6" key="2">
    <citation type="submission" date="2025-04" db="UniProtKB">
        <authorList>
            <consortium name="RefSeq"/>
        </authorList>
    </citation>
    <scope>IDENTIFICATION</scope>
    <source>
        <tissue evidence="5 6">Young leaves</tissue>
    </source>
</reference>
<dbReference type="GO" id="GO:0016556">
    <property type="term" value="P:mRNA modification"/>
    <property type="evidence" value="ECO:0007669"/>
    <property type="project" value="UniProtKB-ARBA"/>
</dbReference>
<feature type="repeat" description="PPR" evidence="2">
    <location>
        <begin position="276"/>
        <end position="306"/>
    </location>
</feature>
<dbReference type="RefSeq" id="XP_008787234.2">
    <property type="nucleotide sequence ID" value="XM_008789012.4"/>
</dbReference>
<dbReference type="InterPro" id="IPR011990">
    <property type="entry name" value="TPR-like_helical_dom_sf"/>
</dbReference>
<evidence type="ECO:0000313" key="5">
    <source>
        <dbReference type="RefSeq" id="XP_008787234.2"/>
    </source>
</evidence>
<dbReference type="GO" id="GO:0005737">
    <property type="term" value="C:cytoplasm"/>
    <property type="evidence" value="ECO:0007669"/>
    <property type="project" value="UniProtKB-ARBA"/>
</dbReference>
<dbReference type="Gene3D" id="1.25.40.10">
    <property type="entry name" value="Tetratricopeptide repeat domain"/>
    <property type="match status" value="3"/>
</dbReference>
<protein>
    <submittedName>
        <fullName evidence="5 6">Pentatricopeptide repeat-containing protein OGR1, mitochondrial</fullName>
    </submittedName>
</protein>
<dbReference type="PROSITE" id="PS51375">
    <property type="entry name" value="PPR"/>
    <property type="match status" value="3"/>
</dbReference>
<dbReference type="Proteomes" id="UP000228380">
    <property type="component" value="Chromosome 6"/>
</dbReference>
<dbReference type="PANTHER" id="PTHR47926:SF408">
    <property type="entry name" value="DYW DOMAIN-CONTAINING PROTEIN"/>
    <property type="match status" value="1"/>
</dbReference>
<dbReference type="KEGG" id="pda:120111021"/>
<dbReference type="InterPro" id="IPR046960">
    <property type="entry name" value="PPR_At4g14850-like_plant"/>
</dbReference>
<dbReference type="AlphaFoldDB" id="A0A8B7BX89"/>
<dbReference type="Pfam" id="PF01535">
    <property type="entry name" value="PPR"/>
    <property type="match status" value="3"/>
</dbReference>
<accession>A0A8B7BX89</accession>
<dbReference type="Pfam" id="PF14432">
    <property type="entry name" value="DYW_deaminase"/>
    <property type="match status" value="1"/>
</dbReference>
<dbReference type="InterPro" id="IPR002885">
    <property type="entry name" value="PPR_rpt"/>
</dbReference>
<gene>
    <name evidence="5" type="primary">LOC103705344</name>
    <name evidence="6" type="synonym">LOC120111021</name>
</gene>
<dbReference type="RefSeq" id="XP_038983226.1">
    <property type="nucleotide sequence ID" value="XM_039127298.1"/>
</dbReference>
<dbReference type="KEGG" id="pda:103705344"/>
<dbReference type="NCBIfam" id="TIGR00756">
    <property type="entry name" value="PPR"/>
    <property type="match status" value="2"/>
</dbReference>
<dbReference type="Pfam" id="PF13041">
    <property type="entry name" value="PPR_2"/>
    <property type="match status" value="1"/>
</dbReference>
<evidence type="ECO:0000256" key="1">
    <source>
        <dbReference type="ARBA" id="ARBA00022737"/>
    </source>
</evidence>
<dbReference type="PANTHER" id="PTHR47926">
    <property type="entry name" value="PENTATRICOPEPTIDE REPEAT-CONTAINING PROTEIN"/>
    <property type="match status" value="1"/>
</dbReference>
<evidence type="ECO:0000313" key="6">
    <source>
        <dbReference type="RefSeq" id="XP_038983226.1"/>
    </source>
</evidence>
<reference evidence="4" key="1">
    <citation type="journal article" date="2019" name="Nat. Commun.">
        <title>Genome-wide association mapping of date palm fruit traits.</title>
        <authorList>
            <person name="Hazzouri K.M."/>
            <person name="Gros-Balthazard M."/>
            <person name="Flowers J.M."/>
            <person name="Copetti D."/>
            <person name="Lemansour A."/>
            <person name="Lebrun M."/>
            <person name="Masmoudi K."/>
            <person name="Ferrand S."/>
            <person name="Dhar M.I."/>
            <person name="Fresquez Z.A."/>
            <person name="Rosas U."/>
            <person name="Zhang J."/>
            <person name="Talag J."/>
            <person name="Lee S."/>
            <person name="Kudrna D."/>
            <person name="Powell R.F."/>
            <person name="Leitch I.J."/>
            <person name="Krueger R.R."/>
            <person name="Wing R.A."/>
            <person name="Amiri K.M.A."/>
            <person name="Purugganan M.D."/>
        </authorList>
    </citation>
    <scope>NUCLEOTIDE SEQUENCE [LARGE SCALE GENOMIC DNA]</scope>
    <source>
        <strain evidence="4">cv. Khalas</strain>
    </source>
</reference>
<dbReference type="GO" id="GO:0008270">
    <property type="term" value="F:zinc ion binding"/>
    <property type="evidence" value="ECO:0007669"/>
    <property type="project" value="InterPro"/>
</dbReference>
<dbReference type="GeneID" id="103705344"/>
<feature type="repeat" description="PPR" evidence="2">
    <location>
        <begin position="171"/>
        <end position="201"/>
    </location>
</feature>
<keyword evidence="4" id="KW-1185">Reference proteome</keyword>
<organism evidence="4 5">
    <name type="scientific">Phoenix dactylifera</name>
    <name type="common">Date palm</name>
    <dbReference type="NCBI Taxonomy" id="42345"/>
    <lineage>
        <taxon>Eukaryota</taxon>
        <taxon>Viridiplantae</taxon>
        <taxon>Streptophyta</taxon>
        <taxon>Embryophyta</taxon>
        <taxon>Tracheophyta</taxon>
        <taxon>Spermatophyta</taxon>
        <taxon>Magnoliopsida</taxon>
        <taxon>Liliopsida</taxon>
        <taxon>Arecaceae</taxon>
        <taxon>Coryphoideae</taxon>
        <taxon>Phoeniceae</taxon>
        <taxon>Phoenix</taxon>
    </lineage>
</organism>
<name>A0A8B7BX89_PHODC</name>
<dbReference type="InterPro" id="IPR032867">
    <property type="entry name" value="DYW_dom"/>
</dbReference>
<dbReference type="Pfam" id="PF20431">
    <property type="entry name" value="E_motif"/>
    <property type="match status" value="1"/>
</dbReference>
<keyword evidence="1" id="KW-0677">Repeat</keyword>
<dbReference type="FunFam" id="1.25.40.10:FF:000277">
    <property type="entry name" value="Pentatricopeptide repeat-containing protein, mitochondrial"/>
    <property type="match status" value="1"/>
</dbReference>